<dbReference type="RefSeq" id="WP_254156016.1">
    <property type="nucleotide sequence ID" value="NZ_CP100355.1"/>
</dbReference>
<dbReference type="InterPro" id="IPR055982">
    <property type="entry name" value="DUF7560"/>
</dbReference>
<accession>A0A9E7STW8</accession>
<dbReference type="EMBL" id="CP100355">
    <property type="protein sequence ID" value="UTF52197.1"/>
    <property type="molecule type" value="Genomic_DNA"/>
</dbReference>
<name>A0A9E7STW8_9EURY</name>
<sequence length="45" mass="4919">MTTYEFTCPGCGQRGPVDGDVRNATVEYGCPVCGTEVSREHFLVH</sequence>
<gene>
    <name evidence="1" type="ORF">NGM29_10335</name>
</gene>
<dbReference type="Pfam" id="PF24441">
    <property type="entry name" value="DUF7560"/>
    <property type="match status" value="1"/>
</dbReference>
<dbReference type="KEGG" id="sawl:NGM29_10335"/>
<keyword evidence="2" id="KW-1185">Reference proteome</keyword>
<evidence type="ECO:0000313" key="1">
    <source>
        <dbReference type="EMBL" id="UTF52197.1"/>
    </source>
</evidence>
<protein>
    <submittedName>
        <fullName evidence="1">Zinc ribbon domain-containing protein</fullName>
    </submittedName>
</protein>
<proteinExistence type="predicted"/>
<dbReference type="AlphaFoldDB" id="A0A9E7STW8"/>
<organism evidence="1 2">
    <name type="scientific">Natronosalvus rutilus</name>
    <dbReference type="NCBI Taxonomy" id="2953753"/>
    <lineage>
        <taxon>Archaea</taxon>
        <taxon>Methanobacteriati</taxon>
        <taxon>Methanobacteriota</taxon>
        <taxon>Stenosarchaea group</taxon>
        <taxon>Halobacteria</taxon>
        <taxon>Halobacteriales</taxon>
        <taxon>Natrialbaceae</taxon>
        <taxon>Natronosalvus</taxon>
    </lineage>
</organism>
<dbReference type="Proteomes" id="UP001056855">
    <property type="component" value="Chromosome"/>
</dbReference>
<reference evidence="1" key="1">
    <citation type="submission" date="2022-06" db="EMBL/GenBank/DDBJ databases">
        <title>Diverse halophilic archaea isolated from saline environments.</title>
        <authorList>
            <person name="Cui H.-L."/>
        </authorList>
    </citation>
    <scope>NUCLEOTIDE SEQUENCE</scope>
    <source>
        <strain evidence="1">WLHS1</strain>
    </source>
</reference>
<dbReference type="GeneID" id="73290447"/>
<evidence type="ECO:0000313" key="2">
    <source>
        <dbReference type="Proteomes" id="UP001056855"/>
    </source>
</evidence>